<dbReference type="Pfam" id="PF00389">
    <property type="entry name" value="2-Hacid_dh"/>
    <property type="match status" value="1"/>
</dbReference>
<evidence type="ECO:0000313" key="3">
    <source>
        <dbReference type="EMBL" id="SDN43637.1"/>
    </source>
</evidence>
<sequence>MRVVAYSIKSFEKEPLAIANNKKHEITLISNSLSLETAAYAEGKEAVIVFNEEDNVSALVINKLADLGVKFIATRSTDTTHIDTEAAGLRSLKIANVPLASLSGLTEKELPMALAAETIINLDNWQQNRCLGDACVCSKACDQAGSKVHIKGQPHQH</sequence>
<gene>
    <name evidence="3" type="ORF">SAMN05421820_107380</name>
</gene>
<dbReference type="AlphaFoldDB" id="A0A1H0BDC5"/>
<keyword evidence="4" id="KW-1185">Reference proteome</keyword>
<proteinExistence type="predicted"/>
<reference evidence="4" key="1">
    <citation type="submission" date="2016-10" db="EMBL/GenBank/DDBJ databases">
        <authorList>
            <person name="Varghese N."/>
            <person name="Submissions S."/>
        </authorList>
    </citation>
    <scope>NUCLEOTIDE SEQUENCE [LARGE SCALE GENOMIC DNA]</scope>
    <source>
        <strain evidence="4">DSM 19110</strain>
    </source>
</reference>
<dbReference type="SUPFAM" id="SSF52283">
    <property type="entry name" value="Formate/glycerate dehydrogenase catalytic domain-like"/>
    <property type="match status" value="1"/>
</dbReference>
<name>A0A1H0BDC5_9SPHI</name>
<keyword evidence="1" id="KW-0520">NAD</keyword>
<evidence type="ECO:0000256" key="1">
    <source>
        <dbReference type="ARBA" id="ARBA00023027"/>
    </source>
</evidence>
<dbReference type="InterPro" id="IPR058205">
    <property type="entry name" value="D-LDH-like"/>
</dbReference>
<dbReference type="RefSeq" id="WP_074610667.1">
    <property type="nucleotide sequence ID" value="NZ_FNGY01000007.1"/>
</dbReference>
<evidence type="ECO:0000313" key="4">
    <source>
        <dbReference type="Proteomes" id="UP000183200"/>
    </source>
</evidence>
<dbReference type="GO" id="GO:0051287">
    <property type="term" value="F:NAD binding"/>
    <property type="evidence" value="ECO:0007669"/>
    <property type="project" value="InterPro"/>
</dbReference>
<dbReference type="InterPro" id="IPR006139">
    <property type="entry name" value="D-isomer_2_OHA_DH_cat_dom"/>
</dbReference>
<feature type="domain" description="D-isomer specific 2-hydroxyacid dehydrogenase catalytic" evidence="2">
    <location>
        <begin position="12"/>
        <end position="101"/>
    </location>
</feature>
<dbReference type="PANTHER" id="PTHR43026:SF1">
    <property type="entry name" value="2-HYDROXYACID DEHYDROGENASE HOMOLOG 1-RELATED"/>
    <property type="match status" value="1"/>
</dbReference>
<organism evidence="3 4">
    <name type="scientific">Pedobacter steynii</name>
    <dbReference type="NCBI Taxonomy" id="430522"/>
    <lineage>
        <taxon>Bacteria</taxon>
        <taxon>Pseudomonadati</taxon>
        <taxon>Bacteroidota</taxon>
        <taxon>Sphingobacteriia</taxon>
        <taxon>Sphingobacteriales</taxon>
        <taxon>Sphingobacteriaceae</taxon>
        <taxon>Pedobacter</taxon>
    </lineage>
</organism>
<dbReference type="Proteomes" id="UP000183200">
    <property type="component" value="Unassembled WGS sequence"/>
</dbReference>
<accession>A0A1H0BDC5</accession>
<dbReference type="PANTHER" id="PTHR43026">
    <property type="entry name" value="2-HYDROXYACID DEHYDROGENASE HOMOLOG 1-RELATED"/>
    <property type="match status" value="1"/>
</dbReference>
<dbReference type="EMBL" id="FNGY01000007">
    <property type="protein sequence ID" value="SDN43637.1"/>
    <property type="molecule type" value="Genomic_DNA"/>
</dbReference>
<dbReference type="STRING" id="430522.BFS30_18935"/>
<dbReference type="GO" id="GO:0008720">
    <property type="term" value="F:D-lactate dehydrogenase (NAD+) activity"/>
    <property type="evidence" value="ECO:0007669"/>
    <property type="project" value="TreeGrafter"/>
</dbReference>
<evidence type="ECO:0000259" key="2">
    <source>
        <dbReference type="Pfam" id="PF00389"/>
    </source>
</evidence>
<dbReference type="OrthoDB" id="1522997at2"/>
<dbReference type="Gene3D" id="3.40.50.720">
    <property type="entry name" value="NAD(P)-binding Rossmann-like Domain"/>
    <property type="match status" value="1"/>
</dbReference>
<protein>
    <submittedName>
        <fullName evidence="3">D-lactate dehydrogenase</fullName>
    </submittedName>
</protein>